<reference evidence="2 3" key="1">
    <citation type="submission" date="2018-11" db="EMBL/GenBank/DDBJ databases">
        <title>Genomic Encyclopedia of Type Strains, Phase IV (KMG-IV): sequencing the most valuable type-strain genomes for metagenomic binning, comparative biology and taxonomic classification.</title>
        <authorList>
            <person name="Goeker M."/>
        </authorList>
    </citation>
    <scope>NUCLEOTIDE SEQUENCE [LARGE SCALE GENOMIC DNA]</scope>
    <source>
        <strain evidence="2 3">DSM 22027</strain>
    </source>
</reference>
<dbReference type="InterPro" id="IPR002109">
    <property type="entry name" value="Glutaredoxin"/>
</dbReference>
<dbReference type="Proteomes" id="UP000276223">
    <property type="component" value="Unassembled WGS sequence"/>
</dbReference>
<dbReference type="PROSITE" id="PS50404">
    <property type="entry name" value="GST_NTER"/>
    <property type="match status" value="1"/>
</dbReference>
<sequence length="96" mass="10845">MNETRPANPKRITLYALQTCPHCRRLKEYLKEHGVEHELVLVDLLTGDERSAVLAAVKRINPASSFPTLVIDDQVIVGYKPEEVEKILHKFGAVSH</sequence>
<protein>
    <submittedName>
        <fullName evidence="2">Glutaredoxin</fullName>
    </submittedName>
</protein>
<organism evidence="2 3">
    <name type="scientific">Desulfosoma caldarium</name>
    <dbReference type="NCBI Taxonomy" id="610254"/>
    <lineage>
        <taxon>Bacteria</taxon>
        <taxon>Pseudomonadati</taxon>
        <taxon>Thermodesulfobacteriota</taxon>
        <taxon>Syntrophobacteria</taxon>
        <taxon>Syntrophobacterales</taxon>
        <taxon>Syntrophobacteraceae</taxon>
        <taxon>Desulfosoma</taxon>
    </lineage>
</organism>
<dbReference type="CDD" id="cd02976">
    <property type="entry name" value="NrdH"/>
    <property type="match status" value="1"/>
</dbReference>
<comment type="caution">
    <text evidence="2">The sequence shown here is derived from an EMBL/GenBank/DDBJ whole genome shotgun (WGS) entry which is preliminary data.</text>
</comment>
<dbReference type="PANTHER" id="PTHR34386:SF1">
    <property type="entry name" value="GLUTAREDOXIN-LIKE PROTEIN NRDH"/>
    <property type="match status" value="1"/>
</dbReference>
<feature type="domain" description="GST N-terminal" evidence="1">
    <location>
        <begin position="10"/>
        <end position="96"/>
    </location>
</feature>
<dbReference type="InterPro" id="IPR004045">
    <property type="entry name" value="Glutathione_S-Trfase_N"/>
</dbReference>
<proteinExistence type="predicted"/>
<evidence type="ECO:0000259" key="1">
    <source>
        <dbReference type="PROSITE" id="PS50404"/>
    </source>
</evidence>
<dbReference type="RefSeq" id="WP_245994328.1">
    <property type="nucleotide sequence ID" value="NZ_RJVA01000011.1"/>
</dbReference>
<dbReference type="PROSITE" id="PS51354">
    <property type="entry name" value="GLUTAREDOXIN_2"/>
    <property type="match status" value="1"/>
</dbReference>
<dbReference type="PANTHER" id="PTHR34386">
    <property type="entry name" value="GLUTAREDOXIN"/>
    <property type="match status" value="1"/>
</dbReference>
<name>A0A3N1UQN2_9BACT</name>
<keyword evidence="3" id="KW-1185">Reference proteome</keyword>
<dbReference type="InterPro" id="IPR036249">
    <property type="entry name" value="Thioredoxin-like_sf"/>
</dbReference>
<dbReference type="Pfam" id="PF00462">
    <property type="entry name" value="Glutaredoxin"/>
    <property type="match status" value="1"/>
</dbReference>
<gene>
    <name evidence="2" type="ORF">EDC27_1439</name>
</gene>
<dbReference type="SUPFAM" id="SSF52833">
    <property type="entry name" value="Thioredoxin-like"/>
    <property type="match status" value="1"/>
</dbReference>
<evidence type="ECO:0000313" key="2">
    <source>
        <dbReference type="EMBL" id="ROQ93422.1"/>
    </source>
</evidence>
<dbReference type="AlphaFoldDB" id="A0A3N1UQN2"/>
<evidence type="ECO:0000313" key="3">
    <source>
        <dbReference type="Proteomes" id="UP000276223"/>
    </source>
</evidence>
<dbReference type="EMBL" id="RJVA01000011">
    <property type="protein sequence ID" value="ROQ93422.1"/>
    <property type="molecule type" value="Genomic_DNA"/>
</dbReference>
<dbReference type="GO" id="GO:0045454">
    <property type="term" value="P:cell redox homeostasis"/>
    <property type="evidence" value="ECO:0007669"/>
    <property type="project" value="TreeGrafter"/>
</dbReference>
<dbReference type="InterPro" id="IPR051548">
    <property type="entry name" value="Grx-like_ET"/>
</dbReference>
<dbReference type="Gene3D" id="3.40.30.10">
    <property type="entry name" value="Glutaredoxin"/>
    <property type="match status" value="1"/>
</dbReference>
<dbReference type="GO" id="GO:0009055">
    <property type="term" value="F:electron transfer activity"/>
    <property type="evidence" value="ECO:0007669"/>
    <property type="project" value="TreeGrafter"/>
</dbReference>
<accession>A0A3N1UQN2</accession>